<proteinExistence type="predicted"/>
<gene>
    <name evidence="1" type="ORF">O6H91_06G000900</name>
</gene>
<dbReference type="Proteomes" id="UP001162992">
    <property type="component" value="Chromosome 6"/>
</dbReference>
<sequence length="362" mass="40128">MQQSNDSRGGRASPGLLSFYPPTSQSYVETKTSRTTLRAKFNLEKNVKLNPDQEFVKLNPDQEFFTLLKAISDRDAAISEKNLALVEKKAAIAERDAALLQRNVAYADRDSIYLDRDRAVAALKFATANREACSRCSWGRKTVGGVECLKNPQPISMMDSSNREEGVHRLALAMVSEGVDLVKTESLNKSKKRKKCKEGQKEVQPKKKALPTENQTIKPPNAFAKKSQASVTGAQKSDDKPKPKLAALQDSPKLLQSFVNGVLYNSKTTPIPYCSCTGVNQKCYRWGNGGWQSACCTNVISMYPLPMSPKKKGCRVPGRKMSAGAFERLLERLFLSGTNVSMAVDLKDHWAKHGTNRYVTIK</sequence>
<protein>
    <submittedName>
        <fullName evidence="1">Uncharacterized protein</fullName>
    </submittedName>
</protein>
<name>A0ACC2DB19_DIPCM</name>
<comment type="caution">
    <text evidence="1">The sequence shown here is derived from an EMBL/GenBank/DDBJ whole genome shotgun (WGS) entry which is preliminary data.</text>
</comment>
<accession>A0ACC2DB19</accession>
<organism evidence="1 2">
    <name type="scientific">Diphasiastrum complanatum</name>
    <name type="common">Issler's clubmoss</name>
    <name type="synonym">Lycopodium complanatum</name>
    <dbReference type="NCBI Taxonomy" id="34168"/>
    <lineage>
        <taxon>Eukaryota</taxon>
        <taxon>Viridiplantae</taxon>
        <taxon>Streptophyta</taxon>
        <taxon>Embryophyta</taxon>
        <taxon>Tracheophyta</taxon>
        <taxon>Lycopodiopsida</taxon>
        <taxon>Lycopodiales</taxon>
        <taxon>Lycopodiaceae</taxon>
        <taxon>Lycopodioideae</taxon>
        <taxon>Diphasiastrum</taxon>
    </lineage>
</organism>
<evidence type="ECO:0000313" key="2">
    <source>
        <dbReference type="Proteomes" id="UP001162992"/>
    </source>
</evidence>
<dbReference type="EMBL" id="CM055097">
    <property type="protein sequence ID" value="KAJ7551147.1"/>
    <property type="molecule type" value="Genomic_DNA"/>
</dbReference>
<reference evidence="2" key="1">
    <citation type="journal article" date="2024" name="Proc. Natl. Acad. Sci. U.S.A.">
        <title>Extraordinary preservation of gene collinearity over three hundred million years revealed in homosporous lycophytes.</title>
        <authorList>
            <person name="Li C."/>
            <person name="Wickell D."/>
            <person name="Kuo L.Y."/>
            <person name="Chen X."/>
            <person name="Nie B."/>
            <person name="Liao X."/>
            <person name="Peng D."/>
            <person name="Ji J."/>
            <person name="Jenkins J."/>
            <person name="Williams M."/>
            <person name="Shu S."/>
            <person name="Plott C."/>
            <person name="Barry K."/>
            <person name="Rajasekar S."/>
            <person name="Grimwood J."/>
            <person name="Han X."/>
            <person name="Sun S."/>
            <person name="Hou Z."/>
            <person name="He W."/>
            <person name="Dai G."/>
            <person name="Sun C."/>
            <person name="Schmutz J."/>
            <person name="Leebens-Mack J.H."/>
            <person name="Li F.W."/>
            <person name="Wang L."/>
        </authorList>
    </citation>
    <scope>NUCLEOTIDE SEQUENCE [LARGE SCALE GENOMIC DNA]</scope>
    <source>
        <strain evidence="2">cv. PW_Plant_1</strain>
    </source>
</reference>
<evidence type="ECO:0000313" key="1">
    <source>
        <dbReference type="EMBL" id="KAJ7551147.1"/>
    </source>
</evidence>
<keyword evidence="2" id="KW-1185">Reference proteome</keyword>